<evidence type="ECO:0000256" key="1">
    <source>
        <dbReference type="ARBA" id="ARBA00023054"/>
    </source>
</evidence>
<feature type="domain" description="A-kinase anchor protein 2 C-terminal" evidence="3">
    <location>
        <begin position="60"/>
        <end position="122"/>
    </location>
</feature>
<sequence>MKASTPPPPSPHPALRFPSVSMVTAQPWGSPRQGTPPPALARVLSLTSLSVRSTAGAVATQKGLTETLLEDFEEKRIKLKLEENSYAGIHPGDTVNNEVLEATRVTRHKNTMALQWEAGVYANEDAK</sequence>
<feature type="compositionally biased region" description="Pro residues" evidence="2">
    <location>
        <begin position="1"/>
        <end position="12"/>
    </location>
</feature>
<dbReference type="InterPro" id="IPR029304">
    <property type="entry name" value="AKAP2_C"/>
</dbReference>
<evidence type="ECO:0000259" key="3">
    <source>
        <dbReference type="Pfam" id="PF15304"/>
    </source>
</evidence>
<keyword evidence="1" id="KW-0175">Coiled coil</keyword>
<organism evidence="4 5">
    <name type="scientific">Aldrovandia affinis</name>
    <dbReference type="NCBI Taxonomy" id="143900"/>
    <lineage>
        <taxon>Eukaryota</taxon>
        <taxon>Metazoa</taxon>
        <taxon>Chordata</taxon>
        <taxon>Craniata</taxon>
        <taxon>Vertebrata</taxon>
        <taxon>Euteleostomi</taxon>
        <taxon>Actinopterygii</taxon>
        <taxon>Neopterygii</taxon>
        <taxon>Teleostei</taxon>
        <taxon>Notacanthiformes</taxon>
        <taxon>Halosauridae</taxon>
        <taxon>Aldrovandia</taxon>
    </lineage>
</organism>
<evidence type="ECO:0000313" key="4">
    <source>
        <dbReference type="EMBL" id="KAJ8408397.1"/>
    </source>
</evidence>
<evidence type="ECO:0000256" key="2">
    <source>
        <dbReference type="SAM" id="MobiDB-lite"/>
    </source>
</evidence>
<comment type="caution">
    <text evidence="4">The sequence shown here is derived from an EMBL/GenBank/DDBJ whole genome shotgun (WGS) entry which is preliminary data.</text>
</comment>
<proteinExistence type="predicted"/>
<name>A0AAD7SUF1_9TELE</name>
<gene>
    <name evidence="4" type="ORF">AAFF_G00258110</name>
</gene>
<reference evidence="4" key="1">
    <citation type="journal article" date="2023" name="Science">
        <title>Genome structures resolve the early diversification of teleost fishes.</title>
        <authorList>
            <person name="Parey E."/>
            <person name="Louis A."/>
            <person name="Montfort J."/>
            <person name="Bouchez O."/>
            <person name="Roques C."/>
            <person name="Iampietro C."/>
            <person name="Lluch J."/>
            <person name="Castinel A."/>
            <person name="Donnadieu C."/>
            <person name="Desvignes T."/>
            <person name="Floi Bucao C."/>
            <person name="Jouanno E."/>
            <person name="Wen M."/>
            <person name="Mejri S."/>
            <person name="Dirks R."/>
            <person name="Jansen H."/>
            <person name="Henkel C."/>
            <person name="Chen W.J."/>
            <person name="Zahm M."/>
            <person name="Cabau C."/>
            <person name="Klopp C."/>
            <person name="Thompson A.W."/>
            <person name="Robinson-Rechavi M."/>
            <person name="Braasch I."/>
            <person name="Lecointre G."/>
            <person name="Bobe J."/>
            <person name="Postlethwait J.H."/>
            <person name="Berthelot C."/>
            <person name="Roest Crollius H."/>
            <person name="Guiguen Y."/>
        </authorList>
    </citation>
    <scope>NUCLEOTIDE SEQUENCE</scope>
    <source>
        <strain evidence="4">NC1722</strain>
    </source>
</reference>
<keyword evidence="5" id="KW-1185">Reference proteome</keyword>
<dbReference type="AlphaFoldDB" id="A0AAD7SUF1"/>
<dbReference type="EMBL" id="JAINUG010000035">
    <property type="protein sequence ID" value="KAJ8408397.1"/>
    <property type="molecule type" value="Genomic_DNA"/>
</dbReference>
<evidence type="ECO:0000313" key="5">
    <source>
        <dbReference type="Proteomes" id="UP001221898"/>
    </source>
</evidence>
<accession>A0AAD7SUF1</accession>
<dbReference type="Pfam" id="PF15304">
    <property type="entry name" value="AKAP2_C"/>
    <property type="match status" value="1"/>
</dbReference>
<feature type="region of interest" description="Disordered" evidence="2">
    <location>
        <begin position="1"/>
        <end position="37"/>
    </location>
</feature>
<protein>
    <recommendedName>
        <fullName evidence="3">A-kinase anchor protein 2 C-terminal domain-containing protein</fullName>
    </recommendedName>
</protein>
<dbReference type="Proteomes" id="UP001221898">
    <property type="component" value="Unassembled WGS sequence"/>
</dbReference>